<dbReference type="EMBL" id="JBHFNT010000017">
    <property type="protein sequence ID" value="MFB2833215.1"/>
    <property type="molecule type" value="Genomic_DNA"/>
</dbReference>
<evidence type="ECO:0000313" key="2">
    <source>
        <dbReference type="EMBL" id="MFB2833215.1"/>
    </source>
</evidence>
<evidence type="ECO:0000259" key="1">
    <source>
        <dbReference type="Pfam" id="PF00534"/>
    </source>
</evidence>
<dbReference type="PANTHER" id="PTHR12526">
    <property type="entry name" value="GLYCOSYLTRANSFERASE"/>
    <property type="match status" value="1"/>
</dbReference>
<dbReference type="SUPFAM" id="SSF53756">
    <property type="entry name" value="UDP-Glycosyltransferase/glycogen phosphorylase"/>
    <property type="match status" value="1"/>
</dbReference>
<dbReference type="GO" id="GO:0016757">
    <property type="term" value="F:glycosyltransferase activity"/>
    <property type="evidence" value="ECO:0007669"/>
    <property type="project" value="UniProtKB-KW"/>
</dbReference>
<dbReference type="EC" id="2.4.-.-" evidence="2"/>
<dbReference type="PANTHER" id="PTHR12526:SF637">
    <property type="entry name" value="GLYCOSYLTRANSFERASE EPSF-RELATED"/>
    <property type="match status" value="1"/>
</dbReference>
<comment type="caution">
    <text evidence="2">The sequence shown here is derived from an EMBL/GenBank/DDBJ whole genome shotgun (WGS) entry which is preliminary data.</text>
</comment>
<reference evidence="2 3" key="1">
    <citation type="submission" date="2024-09" db="EMBL/GenBank/DDBJ databases">
        <title>Floridaenema gen nov. (Aerosakkonemataceae, Aerosakkonematales ord. nov., Cyanobacteria) from benthic tropical and subtropical fresh waters, with the description of four new species.</title>
        <authorList>
            <person name="Moretto J.A."/>
            <person name="Berthold D.E."/>
            <person name="Lefler F.W."/>
            <person name="Huang I.-S."/>
            <person name="Laughinghouse H. IV."/>
        </authorList>
    </citation>
    <scope>NUCLEOTIDE SEQUENCE [LARGE SCALE GENOMIC DNA]</scope>
    <source>
        <strain evidence="2 3">BLCC-F167</strain>
    </source>
</reference>
<organism evidence="2 3">
    <name type="scientific">Floridaenema evergladense BLCC-F167</name>
    <dbReference type="NCBI Taxonomy" id="3153639"/>
    <lineage>
        <taxon>Bacteria</taxon>
        <taxon>Bacillati</taxon>
        <taxon>Cyanobacteriota</taxon>
        <taxon>Cyanophyceae</taxon>
        <taxon>Oscillatoriophycideae</taxon>
        <taxon>Aerosakkonematales</taxon>
        <taxon>Aerosakkonemataceae</taxon>
        <taxon>Floridanema</taxon>
        <taxon>Floridanema evergladense</taxon>
    </lineage>
</organism>
<keyword evidence="2" id="KW-0808">Transferase</keyword>
<accession>A0ABV4WDQ9</accession>
<dbReference type="RefSeq" id="WP_413275678.1">
    <property type="nucleotide sequence ID" value="NZ_JBHFNT010000017.1"/>
</dbReference>
<protein>
    <submittedName>
        <fullName evidence="2">Glycosyltransferase family 4 protein</fullName>
        <ecNumber evidence="2">2.4.-.-</ecNumber>
    </submittedName>
</protein>
<sequence>MKIQKMLVSGDQVFIRRYQALFEAMRSRVDRLSYLYGDKLFESDFLNKLTKIPNKLIYLLSPDQANRSVSTAKRFITRSRQTERRIKQLKDKPDFVLHVFGMYSPFWEQPNIPYGIYLDYTAALAQRNLPTSQEFSEWRDCERLSYERAYHLFPMSELVKSSLVNDYGISPNKITAVGSFANRHALYEGEKKFGSKQILFNGSDFERKGGDLVLEAFKHIKKAIPEAKLVVIGKQLTTLEPGVSNPGKIESLEQMRQLFLETDLVLAPARCDPFPSFVIEAMNYGVPSIVSANDGMPEIVDHGINGIVVNQLNSELIAEKVINLLGDLPTLSSMSQRAREKVRTQLNRNIVADKIMQVLLRVNAVAS</sequence>
<feature type="domain" description="Glycosyl transferase family 1" evidence="1">
    <location>
        <begin position="194"/>
        <end position="340"/>
    </location>
</feature>
<dbReference type="Gene3D" id="3.40.50.2000">
    <property type="entry name" value="Glycogen Phosphorylase B"/>
    <property type="match status" value="2"/>
</dbReference>
<dbReference type="Proteomes" id="UP001576780">
    <property type="component" value="Unassembled WGS sequence"/>
</dbReference>
<dbReference type="Pfam" id="PF00534">
    <property type="entry name" value="Glycos_transf_1"/>
    <property type="match status" value="1"/>
</dbReference>
<keyword evidence="2" id="KW-0328">Glycosyltransferase</keyword>
<dbReference type="InterPro" id="IPR001296">
    <property type="entry name" value="Glyco_trans_1"/>
</dbReference>
<proteinExistence type="predicted"/>
<evidence type="ECO:0000313" key="3">
    <source>
        <dbReference type="Proteomes" id="UP001576780"/>
    </source>
</evidence>
<gene>
    <name evidence="2" type="ORF">ACE1CA_01635</name>
</gene>
<name>A0ABV4WDQ9_9CYAN</name>
<dbReference type="CDD" id="cd03801">
    <property type="entry name" value="GT4_PimA-like"/>
    <property type="match status" value="1"/>
</dbReference>
<keyword evidence="3" id="KW-1185">Reference proteome</keyword>